<dbReference type="PROSITE" id="PS50109">
    <property type="entry name" value="HIS_KIN"/>
    <property type="match status" value="1"/>
</dbReference>
<dbReference type="PROSITE" id="PS50885">
    <property type="entry name" value="HAMP"/>
    <property type="match status" value="1"/>
</dbReference>
<evidence type="ECO:0000256" key="6">
    <source>
        <dbReference type="ARBA" id="ARBA00022777"/>
    </source>
</evidence>
<dbReference type="Gene3D" id="3.30.565.10">
    <property type="entry name" value="Histidine kinase-like ATPase, C-terminal domain"/>
    <property type="match status" value="1"/>
</dbReference>
<feature type="coiled-coil region" evidence="7">
    <location>
        <begin position="246"/>
        <end position="283"/>
    </location>
</feature>
<keyword evidence="8" id="KW-0472">Membrane</keyword>
<dbReference type="GO" id="GO:0016020">
    <property type="term" value="C:membrane"/>
    <property type="evidence" value="ECO:0007669"/>
    <property type="project" value="UniProtKB-SubCell"/>
</dbReference>
<evidence type="ECO:0000259" key="10">
    <source>
        <dbReference type="PROSITE" id="PS50112"/>
    </source>
</evidence>
<protein>
    <recommendedName>
        <fullName evidence="3">histidine kinase</fullName>
        <ecNumber evidence="3">2.7.13.3</ecNumber>
    </recommendedName>
</protein>
<evidence type="ECO:0000256" key="5">
    <source>
        <dbReference type="ARBA" id="ARBA00022679"/>
    </source>
</evidence>
<comment type="caution">
    <text evidence="12">The sequence shown here is derived from an EMBL/GenBank/DDBJ whole genome shotgun (WGS) entry which is preliminary data.</text>
</comment>
<dbReference type="CDD" id="cd00082">
    <property type="entry name" value="HisKA"/>
    <property type="match status" value="1"/>
</dbReference>
<dbReference type="Gene3D" id="6.10.340.10">
    <property type="match status" value="1"/>
</dbReference>
<dbReference type="PANTHER" id="PTHR43065:SF42">
    <property type="entry name" value="TWO-COMPONENT SENSOR PPRA"/>
    <property type="match status" value="1"/>
</dbReference>
<keyword evidence="6" id="KW-0418">Kinase</keyword>
<keyword evidence="5" id="KW-0808">Transferase</keyword>
<dbReference type="SUPFAM" id="SSF55785">
    <property type="entry name" value="PYP-like sensor domain (PAS domain)"/>
    <property type="match status" value="1"/>
</dbReference>
<dbReference type="InterPro" id="IPR003660">
    <property type="entry name" value="HAMP_dom"/>
</dbReference>
<feature type="transmembrane region" description="Helical" evidence="8">
    <location>
        <begin position="12"/>
        <end position="31"/>
    </location>
</feature>
<feature type="domain" description="PAS" evidence="10">
    <location>
        <begin position="280"/>
        <end position="331"/>
    </location>
</feature>
<keyword evidence="13" id="KW-1185">Reference proteome</keyword>
<evidence type="ECO:0000256" key="3">
    <source>
        <dbReference type="ARBA" id="ARBA00012438"/>
    </source>
</evidence>
<dbReference type="RefSeq" id="WP_167941506.1">
    <property type="nucleotide sequence ID" value="NZ_JAATJA010000002.1"/>
</dbReference>
<feature type="transmembrane region" description="Helical" evidence="8">
    <location>
        <begin position="173"/>
        <end position="193"/>
    </location>
</feature>
<dbReference type="InterPro" id="IPR035965">
    <property type="entry name" value="PAS-like_dom_sf"/>
</dbReference>
<dbReference type="SUPFAM" id="SSF47384">
    <property type="entry name" value="Homodimeric domain of signal transducing histidine kinase"/>
    <property type="match status" value="1"/>
</dbReference>
<dbReference type="Gene3D" id="3.30.450.20">
    <property type="entry name" value="PAS domain"/>
    <property type="match status" value="1"/>
</dbReference>
<gene>
    <name evidence="12" type="ORF">GGQ74_002112</name>
</gene>
<dbReference type="NCBIfam" id="TIGR00229">
    <property type="entry name" value="sensory_box"/>
    <property type="match status" value="1"/>
</dbReference>
<dbReference type="InterPro" id="IPR003594">
    <property type="entry name" value="HATPase_dom"/>
</dbReference>
<evidence type="ECO:0000256" key="4">
    <source>
        <dbReference type="ARBA" id="ARBA00022553"/>
    </source>
</evidence>
<comment type="subcellular location">
    <subcellularLocation>
        <location evidence="2">Membrane</location>
    </subcellularLocation>
</comment>
<dbReference type="SMART" id="SM00091">
    <property type="entry name" value="PAS"/>
    <property type="match status" value="1"/>
</dbReference>
<evidence type="ECO:0000256" key="8">
    <source>
        <dbReference type="SAM" id="Phobius"/>
    </source>
</evidence>
<evidence type="ECO:0000256" key="2">
    <source>
        <dbReference type="ARBA" id="ARBA00004370"/>
    </source>
</evidence>
<dbReference type="SUPFAM" id="SSF55874">
    <property type="entry name" value="ATPase domain of HSP90 chaperone/DNA topoisomerase II/histidine kinase"/>
    <property type="match status" value="1"/>
</dbReference>
<evidence type="ECO:0000256" key="1">
    <source>
        <dbReference type="ARBA" id="ARBA00000085"/>
    </source>
</evidence>
<dbReference type="InterPro" id="IPR036097">
    <property type="entry name" value="HisK_dim/P_sf"/>
</dbReference>
<evidence type="ECO:0000313" key="12">
    <source>
        <dbReference type="EMBL" id="NJB68439.1"/>
    </source>
</evidence>
<evidence type="ECO:0000256" key="7">
    <source>
        <dbReference type="SAM" id="Coils"/>
    </source>
</evidence>
<dbReference type="GO" id="GO:0000155">
    <property type="term" value="F:phosphorelay sensor kinase activity"/>
    <property type="evidence" value="ECO:0007669"/>
    <property type="project" value="InterPro"/>
</dbReference>
<keyword evidence="8" id="KW-0812">Transmembrane</keyword>
<dbReference type="EMBL" id="JAATJA010000002">
    <property type="protein sequence ID" value="NJB68439.1"/>
    <property type="molecule type" value="Genomic_DNA"/>
</dbReference>
<dbReference type="Pfam" id="PF08448">
    <property type="entry name" value="PAS_4"/>
    <property type="match status" value="1"/>
</dbReference>
<keyword evidence="8" id="KW-1133">Transmembrane helix</keyword>
<dbReference type="SMART" id="SM00388">
    <property type="entry name" value="HisKA"/>
    <property type="match status" value="1"/>
</dbReference>
<dbReference type="InterPro" id="IPR005467">
    <property type="entry name" value="His_kinase_dom"/>
</dbReference>
<dbReference type="InterPro" id="IPR000014">
    <property type="entry name" value="PAS"/>
</dbReference>
<evidence type="ECO:0000259" key="11">
    <source>
        <dbReference type="PROSITE" id="PS50885"/>
    </source>
</evidence>
<dbReference type="SMART" id="SM00304">
    <property type="entry name" value="HAMP"/>
    <property type="match status" value="1"/>
</dbReference>
<dbReference type="EC" id="2.7.13.3" evidence="3"/>
<dbReference type="Proteomes" id="UP000580856">
    <property type="component" value="Unassembled WGS sequence"/>
</dbReference>
<proteinExistence type="predicted"/>
<comment type="catalytic activity">
    <reaction evidence="1">
        <text>ATP + protein L-histidine = ADP + protein N-phospho-L-histidine.</text>
        <dbReference type="EC" id="2.7.13.3"/>
    </reaction>
</comment>
<evidence type="ECO:0000313" key="13">
    <source>
        <dbReference type="Proteomes" id="UP000580856"/>
    </source>
</evidence>
<reference evidence="12 13" key="1">
    <citation type="submission" date="2020-03" db="EMBL/GenBank/DDBJ databases">
        <title>Genomic Encyclopedia of Type Strains, Phase IV (KMG-IV): sequencing the most valuable type-strain genomes for metagenomic binning, comparative biology and taxonomic classification.</title>
        <authorList>
            <person name="Goeker M."/>
        </authorList>
    </citation>
    <scope>NUCLEOTIDE SEQUENCE [LARGE SCALE GENOMIC DNA]</scope>
    <source>
        <strain evidence="12 13">DSM 24233</strain>
    </source>
</reference>
<organism evidence="12 13">
    <name type="scientific">Desulfobaculum xiamenense</name>
    <dbReference type="NCBI Taxonomy" id="995050"/>
    <lineage>
        <taxon>Bacteria</taxon>
        <taxon>Pseudomonadati</taxon>
        <taxon>Thermodesulfobacteriota</taxon>
        <taxon>Desulfovibrionia</taxon>
        <taxon>Desulfovibrionales</taxon>
        <taxon>Desulfovibrionaceae</taxon>
        <taxon>Desulfobaculum</taxon>
    </lineage>
</organism>
<dbReference type="Pfam" id="PF00672">
    <property type="entry name" value="HAMP"/>
    <property type="match status" value="1"/>
</dbReference>
<dbReference type="InterPro" id="IPR013656">
    <property type="entry name" value="PAS_4"/>
</dbReference>
<sequence length="672" mass="74789">MANGQWTLKHKLNVAIIATFLLIAAVAVVVLSDLQRTRMTKAIDDIRLLLETIVQRDLEPLSNELFEGRIRALELRIHRMLDVRGVLEVEVHDAQGSPLVSTTTANLDQIAPLSPDEMHGLEGKAVISNETWGGQSTLVFAREIRIIGTQLGFISIRYALGPVELAELRTRQVFIGLFLAILLTMLVVLNASLSRMIIDPIRALRDVLNEMRSGNLDLRVKTKSSDEVGELGKAFNEMSAELSATYREVDAKNGELRERNAALRNEITERRRAEEEALRLQRLLADVFDSMPSILVSVNPDGTVSQWNLRAQASTGLNSHDAQGRHLTEVFPRLGREMDNVARAIREKTPFVTQRLSHQKDGETRFEDVTVYPLMAEGVSGAVIRMDDVTERVRIEEMMIQTEKMLSVGGLAAGMAHEINNPLGVILQGVQNIERRLLPDIPANVVAAQEVGCSLDKVREYLDKRKILRMLSGMRDAGKRAARIVSNMLDFSRKSESRMGPHDLATIVDDTLELAANDYDLKKKYDFRKIIIEREMAQDMPSVVCIRTEIEQVLLNILRNATQAMAMHGTGEAEPHLVLRTYLENGHAVIEVQDNGPGMDAALQKRIFEPFYTTKPPGVGTGLGLSVSYFIITQNHGGEFHVRSEPGQGATFIIRLPLGARQTGEGDPSLRV</sequence>
<dbReference type="SMART" id="SM00387">
    <property type="entry name" value="HATPase_c"/>
    <property type="match status" value="1"/>
</dbReference>
<accession>A0A846QUX0</accession>
<keyword evidence="4" id="KW-0597">Phosphoprotein</keyword>
<dbReference type="AlphaFoldDB" id="A0A846QUX0"/>
<feature type="domain" description="Histidine kinase" evidence="9">
    <location>
        <begin position="414"/>
        <end position="660"/>
    </location>
</feature>
<feature type="domain" description="HAMP" evidence="11">
    <location>
        <begin position="195"/>
        <end position="247"/>
    </location>
</feature>
<keyword evidence="7" id="KW-0175">Coiled coil</keyword>
<dbReference type="InterPro" id="IPR004358">
    <property type="entry name" value="Sig_transdc_His_kin-like_C"/>
</dbReference>
<dbReference type="Pfam" id="PF02518">
    <property type="entry name" value="HATPase_c"/>
    <property type="match status" value="1"/>
</dbReference>
<dbReference type="Gene3D" id="1.10.287.130">
    <property type="match status" value="1"/>
</dbReference>
<dbReference type="InterPro" id="IPR003661">
    <property type="entry name" value="HisK_dim/P_dom"/>
</dbReference>
<dbReference type="PRINTS" id="PR00344">
    <property type="entry name" value="BCTRLSENSOR"/>
</dbReference>
<dbReference type="CDD" id="cd06225">
    <property type="entry name" value="HAMP"/>
    <property type="match status" value="1"/>
</dbReference>
<dbReference type="InterPro" id="IPR036890">
    <property type="entry name" value="HATPase_C_sf"/>
</dbReference>
<dbReference type="PROSITE" id="PS50112">
    <property type="entry name" value="PAS"/>
    <property type="match status" value="1"/>
</dbReference>
<dbReference type="SUPFAM" id="SSF158472">
    <property type="entry name" value="HAMP domain-like"/>
    <property type="match status" value="1"/>
</dbReference>
<dbReference type="PANTHER" id="PTHR43065">
    <property type="entry name" value="SENSOR HISTIDINE KINASE"/>
    <property type="match status" value="1"/>
</dbReference>
<evidence type="ECO:0000259" key="9">
    <source>
        <dbReference type="PROSITE" id="PS50109"/>
    </source>
</evidence>
<name>A0A846QUX0_9BACT</name>